<dbReference type="Proteomes" id="UP000287651">
    <property type="component" value="Unassembled WGS sequence"/>
</dbReference>
<feature type="domain" description="Retrotransposon gag" evidence="2">
    <location>
        <begin position="2"/>
        <end position="67"/>
    </location>
</feature>
<feature type="compositionally biased region" description="Low complexity" evidence="1">
    <location>
        <begin position="90"/>
        <end position="99"/>
    </location>
</feature>
<protein>
    <recommendedName>
        <fullName evidence="2">Retrotransposon gag domain-containing protein</fullName>
    </recommendedName>
</protein>
<feature type="region of interest" description="Disordered" evidence="1">
    <location>
        <begin position="228"/>
        <end position="273"/>
    </location>
</feature>
<dbReference type="EMBL" id="AMZH03017282">
    <property type="protein sequence ID" value="RRT43242.1"/>
    <property type="molecule type" value="Genomic_DNA"/>
</dbReference>
<name>A0A426XUR2_ENSVE</name>
<dbReference type="PANTHER" id="PTHR33223">
    <property type="entry name" value="CCHC-TYPE DOMAIN-CONTAINING PROTEIN"/>
    <property type="match status" value="1"/>
</dbReference>
<feature type="region of interest" description="Disordered" evidence="1">
    <location>
        <begin position="80"/>
        <end position="121"/>
    </location>
</feature>
<evidence type="ECO:0000313" key="4">
    <source>
        <dbReference type="Proteomes" id="UP000287651"/>
    </source>
</evidence>
<gene>
    <name evidence="3" type="ORF">B296_00052855</name>
</gene>
<proteinExistence type="predicted"/>
<evidence type="ECO:0000256" key="1">
    <source>
        <dbReference type="SAM" id="MobiDB-lite"/>
    </source>
</evidence>
<feature type="compositionally biased region" description="Basic and acidic residues" evidence="1">
    <location>
        <begin position="80"/>
        <end position="89"/>
    </location>
</feature>
<comment type="caution">
    <text evidence="3">The sequence shown here is derived from an EMBL/GenBank/DDBJ whole genome shotgun (WGS) entry which is preliminary data.</text>
</comment>
<organism evidence="3 4">
    <name type="scientific">Ensete ventricosum</name>
    <name type="common">Abyssinian banana</name>
    <name type="synonym">Musa ensete</name>
    <dbReference type="NCBI Taxonomy" id="4639"/>
    <lineage>
        <taxon>Eukaryota</taxon>
        <taxon>Viridiplantae</taxon>
        <taxon>Streptophyta</taxon>
        <taxon>Embryophyta</taxon>
        <taxon>Tracheophyta</taxon>
        <taxon>Spermatophyta</taxon>
        <taxon>Magnoliopsida</taxon>
        <taxon>Liliopsida</taxon>
        <taxon>Zingiberales</taxon>
        <taxon>Musaceae</taxon>
        <taxon>Ensete</taxon>
    </lineage>
</organism>
<dbReference type="AlphaFoldDB" id="A0A426XUR2"/>
<sequence>MTLRGIAPRWYNQLLPSSIHSFNQLAREFEGNFLSSARPKPTATSLGMRQKEEEHLGQYLARFTDGRANQYVTVETLVAEKGEDHKRPQGEPSQGPPSGLSRRRVERGEQTVPQPPNVPLNSTRMEIFLQIREKGLLKTPNPLRSQAEDQDHRRYCRFHRDYGHDTEQCYDLKNQIEDLIHRGHLDRYIRKPCEPSLHPKGPVEWHIDVIVAAWPRVALAPRQGRHMPVQKFRKGPDPEAIQDSPSSPRTNTQTTTMPWWSRPALQMTASDAS</sequence>
<feature type="compositionally biased region" description="Polar residues" evidence="1">
    <location>
        <begin position="243"/>
        <end position="258"/>
    </location>
</feature>
<accession>A0A426XUR2</accession>
<dbReference type="Pfam" id="PF03732">
    <property type="entry name" value="Retrotrans_gag"/>
    <property type="match status" value="1"/>
</dbReference>
<evidence type="ECO:0000259" key="2">
    <source>
        <dbReference type="Pfam" id="PF03732"/>
    </source>
</evidence>
<dbReference type="InterPro" id="IPR005162">
    <property type="entry name" value="Retrotrans_gag_dom"/>
</dbReference>
<dbReference type="PANTHER" id="PTHR33223:SF10">
    <property type="entry name" value="AMINOTRANSFERASE-LIKE PLANT MOBILE DOMAIN-CONTAINING PROTEIN"/>
    <property type="match status" value="1"/>
</dbReference>
<evidence type="ECO:0000313" key="3">
    <source>
        <dbReference type="EMBL" id="RRT43242.1"/>
    </source>
</evidence>
<reference evidence="3 4" key="1">
    <citation type="journal article" date="2014" name="Agronomy (Basel)">
        <title>A Draft Genome Sequence for Ensete ventricosum, the Drought-Tolerant Tree Against Hunger.</title>
        <authorList>
            <person name="Harrison J."/>
            <person name="Moore K.A."/>
            <person name="Paszkiewicz K."/>
            <person name="Jones T."/>
            <person name="Grant M."/>
            <person name="Ambacheew D."/>
            <person name="Muzemil S."/>
            <person name="Studholme D.J."/>
        </authorList>
    </citation>
    <scope>NUCLEOTIDE SEQUENCE [LARGE SCALE GENOMIC DNA]</scope>
</reference>